<dbReference type="AlphaFoldDB" id="A0AA40JQM4"/>
<name>A0AA40JQM4_STAAU</name>
<feature type="non-terminal residue" evidence="1">
    <location>
        <position position="127"/>
    </location>
</feature>
<evidence type="ECO:0000313" key="1">
    <source>
        <dbReference type="EMBL" id="KIU01730.1"/>
    </source>
</evidence>
<feature type="non-terminal residue" evidence="1">
    <location>
        <position position="1"/>
    </location>
</feature>
<dbReference type="Proteomes" id="UP000032274">
    <property type="component" value="Unassembled WGS sequence"/>
</dbReference>
<sequence>LRDLFEPVGEYGFGGIEKIRAGARTAYVFTGNMPAGSAVTFLVPDAGVGAVLATNSALNPFEALGAGQDMAFMMKLAERARLGVMVAGSSDQAAVFGAVDALCAAANGEASPIVQTFGELTRAQSSA</sequence>
<reference evidence="1 2" key="1">
    <citation type="submission" date="2015-01" db="EMBL/GenBank/DDBJ databases">
        <title>Characterization of Swiss Staphylococcus aureus strains involved in food poisoning.</title>
        <authorList>
            <person name="Crovadore J."/>
            <person name="Chablais R."/>
            <person name="Tonacini J."/>
            <person name="Schnyder B."/>
            <person name="Lefort F."/>
        </authorList>
    </citation>
    <scope>NUCLEOTIDE SEQUENCE [LARGE SCALE GENOMIC DNA]</scope>
    <source>
        <strain evidence="1 2">SA-120</strain>
    </source>
</reference>
<dbReference type="EMBL" id="JXIG01000030">
    <property type="protein sequence ID" value="KIU01730.1"/>
    <property type="molecule type" value="Genomic_DNA"/>
</dbReference>
<organism evidence="1 2">
    <name type="scientific">Staphylococcus aureus</name>
    <dbReference type="NCBI Taxonomy" id="1280"/>
    <lineage>
        <taxon>Bacteria</taxon>
        <taxon>Bacillati</taxon>
        <taxon>Bacillota</taxon>
        <taxon>Bacilli</taxon>
        <taxon>Bacillales</taxon>
        <taxon>Staphylococcaceae</taxon>
        <taxon>Staphylococcus</taxon>
    </lineage>
</organism>
<evidence type="ECO:0000313" key="2">
    <source>
        <dbReference type="Proteomes" id="UP000032274"/>
    </source>
</evidence>
<accession>A0AA40JQM4</accession>
<gene>
    <name evidence="1" type="ORF">QU38_00115</name>
</gene>
<protein>
    <submittedName>
        <fullName evidence="1">Uncharacterized protein</fullName>
    </submittedName>
</protein>
<proteinExistence type="predicted"/>
<dbReference type="RefSeq" id="WP_044120859.1">
    <property type="nucleotide sequence ID" value="NZ_JXIG01000030.1"/>
</dbReference>
<comment type="caution">
    <text evidence="1">The sequence shown here is derived from an EMBL/GenBank/DDBJ whole genome shotgun (WGS) entry which is preliminary data.</text>
</comment>